<comment type="caution">
    <text evidence="2">The sequence shown here is derived from an EMBL/GenBank/DDBJ whole genome shotgun (WGS) entry which is preliminary data.</text>
</comment>
<name>A0A919BPM0_STRFL</name>
<reference evidence="2" key="1">
    <citation type="journal article" date="2014" name="Int. J. Syst. Evol. Microbiol.">
        <title>Complete genome sequence of Corynebacterium casei LMG S-19264T (=DSM 44701T), isolated from a smear-ripened cheese.</title>
        <authorList>
            <consortium name="US DOE Joint Genome Institute (JGI-PGF)"/>
            <person name="Walter F."/>
            <person name="Albersmeier A."/>
            <person name="Kalinowski J."/>
            <person name="Ruckert C."/>
        </authorList>
    </citation>
    <scope>NUCLEOTIDE SEQUENCE</scope>
    <source>
        <strain evidence="2">JCM 4122</strain>
    </source>
</reference>
<gene>
    <name evidence="2" type="ORF">GCM10017667_39690</name>
</gene>
<keyword evidence="3" id="KW-1185">Reference proteome</keyword>
<proteinExistence type="predicted"/>
<dbReference type="EMBL" id="BNBE01000002">
    <property type="protein sequence ID" value="GHG05055.1"/>
    <property type="molecule type" value="Genomic_DNA"/>
</dbReference>
<accession>A0A919BPM0</accession>
<reference evidence="2" key="2">
    <citation type="submission" date="2020-09" db="EMBL/GenBank/DDBJ databases">
        <authorList>
            <person name="Sun Q."/>
            <person name="Ohkuma M."/>
        </authorList>
    </citation>
    <scope>NUCLEOTIDE SEQUENCE</scope>
    <source>
        <strain evidence="2">JCM 4122</strain>
    </source>
</reference>
<sequence length="78" mass="8150">MPERGWTSIDAVHSVRGPAVGTASGSWPTTQTPAIAPDATVKKQETAHRKESAVPRSIPETGAVLDGDASTRTTLPDQ</sequence>
<evidence type="ECO:0000313" key="2">
    <source>
        <dbReference type="EMBL" id="GHG05055.1"/>
    </source>
</evidence>
<evidence type="ECO:0000256" key="1">
    <source>
        <dbReference type="SAM" id="MobiDB-lite"/>
    </source>
</evidence>
<dbReference type="Proteomes" id="UP000632849">
    <property type="component" value="Unassembled WGS sequence"/>
</dbReference>
<feature type="region of interest" description="Disordered" evidence="1">
    <location>
        <begin position="39"/>
        <end position="78"/>
    </location>
</feature>
<evidence type="ECO:0000313" key="3">
    <source>
        <dbReference type="Proteomes" id="UP000632849"/>
    </source>
</evidence>
<feature type="compositionally biased region" description="Basic and acidic residues" evidence="1">
    <location>
        <begin position="40"/>
        <end position="53"/>
    </location>
</feature>
<protein>
    <submittedName>
        <fullName evidence="2">Uncharacterized protein</fullName>
    </submittedName>
</protein>
<dbReference type="AlphaFoldDB" id="A0A919BPM0"/>
<organism evidence="2 3">
    <name type="scientific">Streptomyces filamentosus</name>
    <name type="common">Streptomyces roseosporus</name>
    <dbReference type="NCBI Taxonomy" id="67294"/>
    <lineage>
        <taxon>Bacteria</taxon>
        <taxon>Bacillati</taxon>
        <taxon>Actinomycetota</taxon>
        <taxon>Actinomycetes</taxon>
        <taxon>Kitasatosporales</taxon>
        <taxon>Streptomycetaceae</taxon>
        <taxon>Streptomyces</taxon>
    </lineage>
</organism>